<dbReference type="Gene3D" id="3.50.50.60">
    <property type="entry name" value="FAD/NAD(P)-binding domain"/>
    <property type="match status" value="2"/>
</dbReference>
<dbReference type="AlphaFoldDB" id="A0A0L0MFQ6"/>
<dbReference type="GO" id="GO:0016614">
    <property type="term" value="F:oxidoreductase activity, acting on CH-OH group of donors"/>
    <property type="evidence" value="ECO:0007669"/>
    <property type="project" value="InterPro"/>
</dbReference>
<dbReference type="OrthoDB" id="9787779at2"/>
<keyword evidence="5" id="KW-0560">Oxidoreductase</keyword>
<dbReference type="Proteomes" id="UP000036959">
    <property type="component" value="Unassembled WGS sequence"/>
</dbReference>
<keyword evidence="4" id="KW-0274">FAD</keyword>
<gene>
    <name evidence="7" type="ORF">BVER_01029</name>
</gene>
<evidence type="ECO:0000313" key="8">
    <source>
        <dbReference type="Proteomes" id="UP000036959"/>
    </source>
</evidence>
<comment type="cofactor">
    <cofactor evidence="1">
        <name>FAD</name>
        <dbReference type="ChEBI" id="CHEBI:57692"/>
    </cofactor>
</comment>
<dbReference type="EMBL" id="LFJJ01000044">
    <property type="protein sequence ID" value="KND60809.1"/>
    <property type="molecule type" value="Genomic_DNA"/>
</dbReference>
<dbReference type="RefSeq" id="WP_050453299.1">
    <property type="nucleotide sequence ID" value="NZ_LFJJ01000044.1"/>
</dbReference>
<dbReference type="PANTHER" id="PTHR42784">
    <property type="entry name" value="PYRANOSE 2-OXIDASE"/>
    <property type="match status" value="1"/>
</dbReference>
<evidence type="ECO:0000259" key="6">
    <source>
        <dbReference type="Pfam" id="PF05199"/>
    </source>
</evidence>
<evidence type="ECO:0000256" key="3">
    <source>
        <dbReference type="ARBA" id="ARBA00022630"/>
    </source>
</evidence>
<accession>A0A0L0MFQ6</accession>
<dbReference type="PANTHER" id="PTHR42784:SF1">
    <property type="entry name" value="PYRANOSE 2-OXIDASE"/>
    <property type="match status" value="1"/>
</dbReference>
<evidence type="ECO:0000256" key="5">
    <source>
        <dbReference type="ARBA" id="ARBA00023002"/>
    </source>
</evidence>
<reference evidence="8" key="1">
    <citation type="submission" date="2015-06" db="EMBL/GenBank/DDBJ databases">
        <title>Comparative genomics of Burkholderia leaf nodule symbionts.</title>
        <authorList>
            <person name="Carlier A."/>
            <person name="Eberl L."/>
            <person name="Pinto-Carbo M."/>
        </authorList>
    </citation>
    <scope>NUCLEOTIDE SEQUENCE [LARGE SCALE GENOMIC DNA]</scope>
    <source>
        <strain evidence="8">UZHbot4</strain>
    </source>
</reference>
<organism evidence="7 8">
    <name type="scientific">Candidatus Burkholderia verschuerenii</name>
    <dbReference type="NCBI Taxonomy" id="242163"/>
    <lineage>
        <taxon>Bacteria</taxon>
        <taxon>Pseudomonadati</taxon>
        <taxon>Pseudomonadota</taxon>
        <taxon>Betaproteobacteria</taxon>
        <taxon>Burkholderiales</taxon>
        <taxon>Burkholderiaceae</taxon>
        <taxon>Burkholderia</taxon>
    </lineage>
</organism>
<protein>
    <submittedName>
        <fullName evidence="7">Glucose-methanol-choline (GMC) oxidoreductase:NAD binding site</fullName>
    </submittedName>
</protein>
<dbReference type="InterPro" id="IPR051473">
    <property type="entry name" value="P2Ox-like"/>
</dbReference>
<evidence type="ECO:0000256" key="4">
    <source>
        <dbReference type="ARBA" id="ARBA00022827"/>
    </source>
</evidence>
<keyword evidence="3" id="KW-0285">Flavoprotein</keyword>
<proteinExistence type="inferred from homology"/>
<dbReference type="SUPFAM" id="SSF51905">
    <property type="entry name" value="FAD/NAD(P)-binding domain"/>
    <property type="match status" value="1"/>
</dbReference>
<name>A0A0L0MFQ6_9BURK</name>
<dbReference type="PATRIC" id="fig|242163.4.peg.5237"/>
<sequence length="571" mass="63349">MFIDSRSVEEGAVIDTTVCIIGVGVAGITMALELEKQGINACLLESGGYKADDETRDLYRGENVGVPYEFADGSSNCWGGWCRPLDPWDFEKRDWVTDSGWPFGLDELRPYYARTHQLLQLGENNFDPAYWEAAIHRNDVRRHPFPSGKVRDTISQFSPPVRFGKVYRNQLLAAKNVRVPLFANALNIDTDADAKTVTQIDVATLSGRRFAVRAKQFVLATGGIENARLLLASNKVQKAGLGNGNDLVGRYFMDHPRIMSAKVNFRDEWARNKLYDIKYHYQNKAVSAHGTFISSQFALTQSVLEKEKLLNARSWFYSVFRGENTEGAEAPIRAKQAVLKKDQPGYSMSGDIVKMLMHPVDTACFGLARLLQPRSLITEVKIQTIVEAEPNRDSRVTLSTQKDALGLNRVVVDWQVTELVKRTFDRTVALLADELKRGNVTDIELDEELEGKPWPAQLEGTWHHMGTTRMHDSDKQGVVDRNLKVHGMSNLYVAGSSVFPTVGANFPTITIAAMTLRLAGHLGRVIKGEDGSATLVASSGLPLRSDAPESLPMAASAMHMPGDLAWPLAKK</sequence>
<feature type="domain" description="Glucose-methanol-choline oxidoreductase C-terminal" evidence="6">
    <location>
        <begin position="390"/>
        <end position="514"/>
    </location>
</feature>
<dbReference type="InterPro" id="IPR007867">
    <property type="entry name" value="GMC_OxRtase_C"/>
</dbReference>
<dbReference type="InterPro" id="IPR036188">
    <property type="entry name" value="FAD/NAD-bd_sf"/>
</dbReference>
<keyword evidence="8" id="KW-1185">Reference proteome</keyword>
<evidence type="ECO:0000256" key="2">
    <source>
        <dbReference type="ARBA" id="ARBA00010790"/>
    </source>
</evidence>
<evidence type="ECO:0000313" key="7">
    <source>
        <dbReference type="EMBL" id="KND60809.1"/>
    </source>
</evidence>
<dbReference type="Pfam" id="PF05199">
    <property type="entry name" value="GMC_oxred_C"/>
    <property type="match status" value="1"/>
</dbReference>
<comment type="caution">
    <text evidence="7">The sequence shown here is derived from an EMBL/GenBank/DDBJ whole genome shotgun (WGS) entry which is preliminary data.</text>
</comment>
<evidence type="ECO:0000256" key="1">
    <source>
        <dbReference type="ARBA" id="ARBA00001974"/>
    </source>
</evidence>
<comment type="similarity">
    <text evidence="2">Belongs to the GMC oxidoreductase family.</text>
</comment>